<comment type="caution">
    <text evidence="1">The sequence shown here is derived from an EMBL/GenBank/DDBJ whole genome shotgun (WGS) entry which is preliminary data.</text>
</comment>
<evidence type="ECO:0000313" key="1">
    <source>
        <dbReference type="EMBL" id="OAY54247.1"/>
    </source>
</evidence>
<dbReference type="PANTHER" id="PTHR33265:SF28">
    <property type="entry name" value="DUF761 DOMAIN-CONTAINING PROTEIN"/>
    <property type="match status" value="1"/>
</dbReference>
<reference evidence="2" key="1">
    <citation type="journal article" date="2016" name="Nat. Biotechnol.">
        <title>Sequencing wild and cultivated cassava and related species reveals extensive interspecific hybridization and genetic diversity.</title>
        <authorList>
            <person name="Bredeson J.V."/>
            <person name="Lyons J.B."/>
            <person name="Prochnik S.E."/>
            <person name="Wu G.A."/>
            <person name="Ha C.M."/>
            <person name="Edsinger-Gonzales E."/>
            <person name="Grimwood J."/>
            <person name="Schmutz J."/>
            <person name="Rabbi I.Y."/>
            <person name="Egesi C."/>
            <person name="Nauluvula P."/>
            <person name="Lebot V."/>
            <person name="Ndunguru J."/>
            <person name="Mkamilo G."/>
            <person name="Bart R.S."/>
            <person name="Setter T.L."/>
            <person name="Gleadow R.M."/>
            <person name="Kulakow P."/>
            <person name="Ferguson M.E."/>
            <person name="Rounsley S."/>
            <person name="Rokhsar D.S."/>
        </authorList>
    </citation>
    <scope>NUCLEOTIDE SEQUENCE [LARGE SCALE GENOMIC DNA]</scope>
    <source>
        <strain evidence="2">cv. AM560-2</strain>
    </source>
</reference>
<dbReference type="Proteomes" id="UP000091857">
    <property type="component" value="Chromosome 3"/>
</dbReference>
<evidence type="ECO:0000313" key="2">
    <source>
        <dbReference type="Proteomes" id="UP000091857"/>
    </source>
</evidence>
<dbReference type="EMBL" id="CM004389">
    <property type="protein sequence ID" value="OAY54247.1"/>
    <property type="molecule type" value="Genomic_DNA"/>
</dbReference>
<dbReference type="OrthoDB" id="696337at2759"/>
<proteinExistence type="predicted"/>
<protein>
    <recommendedName>
        <fullName evidence="3">DUF761 domain-containing protein</fullName>
    </recommendedName>
</protein>
<organism evidence="1 2">
    <name type="scientific">Manihot esculenta</name>
    <name type="common">Cassava</name>
    <name type="synonym">Jatropha manihot</name>
    <dbReference type="NCBI Taxonomy" id="3983"/>
    <lineage>
        <taxon>Eukaryota</taxon>
        <taxon>Viridiplantae</taxon>
        <taxon>Streptophyta</taxon>
        <taxon>Embryophyta</taxon>
        <taxon>Tracheophyta</taxon>
        <taxon>Spermatophyta</taxon>
        <taxon>Magnoliopsida</taxon>
        <taxon>eudicotyledons</taxon>
        <taxon>Gunneridae</taxon>
        <taxon>Pentapetalae</taxon>
        <taxon>rosids</taxon>
        <taxon>fabids</taxon>
        <taxon>Malpighiales</taxon>
        <taxon>Euphorbiaceae</taxon>
        <taxon>Crotonoideae</taxon>
        <taxon>Manihoteae</taxon>
        <taxon>Manihot</taxon>
    </lineage>
</organism>
<gene>
    <name evidence="1" type="ORF">MANES_03G059800v8</name>
</gene>
<dbReference type="STRING" id="3983.A0A2C9W542"/>
<name>A0A2C9W542_MANES</name>
<dbReference type="PANTHER" id="PTHR33265">
    <property type="entry name" value="AVR9/CF-9 RAPIDLY ELICITED PROTEIN-RELATED"/>
    <property type="match status" value="1"/>
</dbReference>
<dbReference type="Pfam" id="PF05553">
    <property type="entry name" value="DUF761"/>
    <property type="match status" value="1"/>
</dbReference>
<evidence type="ECO:0008006" key="3">
    <source>
        <dbReference type="Google" id="ProtNLM"/>
    </source>
</evidence>
<dbReference type="InterPro" id="IPR008480">
    <property type="entry name" value="DUF761_pln"/>
</dbReference>
<accession>A0A2C9W542</accession>
<keyword evidence="2" id="KW-1185">Reference proteome</keyword>
<dbReference type="Gramene" id="Manes.03G059800.1.v8.1">
    <property type="protein sequence ID" value="Manes.03G059800.1.v8.1.CDS.1"/>
    <property type="gene ID" value="Manes.03G059800.v8.1"/>
</dbReference>
<sequence>MEPSPTLVAQKLSNMIRVAFLVIQNGISKTKFMLHLHLIIKRGKILAKALNDLLLEHETSLSCRSHDLHMSFVSPAVAVGCRPQDVHMSFVSPRDYEFSCSSTPSYRPYRRRTHYNHRKDKGYYGDTRYHAPPHAWNDVESETGDVTEASVNNLVGRGFGWSPVVREVRITDSPFSVRDSGDREDCPVDKEAEKFIERFYKELRVQKRMAAREAANRNMI</sequence>
<dbReference type="AlphaFoldDB" id="A0A2C9W542"/>